<dbReference type="Proteomes" id="UP000774750">
    <property type="component" value="Unassembled WGS sequence"/>
</dbReference>
<keyword evidence="3" id="KW-1185">Reference proteome</keyword>
<reference evidence="2" key="2">
    <citation type="journal article" date="2021" name="Sci. Rep.">
        <title>The distribution of antibiotic resistance genes in chicken gut microbiota commensals.</title>
        <authorList>
            <person name="Juricova H."/>
            <person name="Matiasovicova J."/>
            <person name="Kubasova T."/>
            <person name="Cejkova D."/>
            <person name="Rychlik I."/>
        </authorList>
    </citation>
    <scope>NUCLEOTIDE SEQUENCE</scope>
    <source>
        <strain evidence="2">An559</strain>
    </source>
</reference>
<dbReference type="InterPro" id="IPR017853">
    <property type="entry name" value="GH"/>
</dbReference>
<dbReference type="SUPFAM" id="SSF51445">
    <property type="entry name" value="(Trans)glycosidases"/>
    <property type="match status" value="1"/>
</dbReference>
<evidence type="ECO:0000313" key="2">
    <source>
        <dbReference type="EMBL" id="MBM6921101.1"/>
    </source>
</evidence>
<feature type="domain" description="DUF4434" evidence="1">
    <location>
        <begin position="6"/>
        <end position="298"/>
    </location>
</feature>
<gene>
    <name evidence="2" type="ORF">H6A12_08040</name>
</gene>
<name>A0A939BEP0_9FIRM</name>
<dbReference type="EMBL" id="JACJKY010000011">
    <property type="protein sequence ID" value="MBM6921101.1"/>
    <property type="molecule type" value="Genomic_DNA"/>
</dbReference>
<dbReference type="AlphaFoldDB" id="A0A939BEP0"/>
<accession>A0A939BEP0</accession>
<protein>
    <submittedName>
        <fullName evidence="2">DUF4434 domain-containing protein</fullName>
    </submittedName>
</protein>
<comment type="caution">
    <text evidence="2">The sequence shown here is derived from an EMBL/GenBank/DDBJ whole genome shotgun (WGS) entry which is preliminary data.</text>
</comment>
<organism evidence="2 3">
    <name type="scientific">Merdimmobilis hominis</name>
    <dbReference type="NCBI Taxonomy" id="2897707"/>
    <lineage>
        <taxon>Bacteria</taxon>
        <taxon>Bacillati</taxon>
        <taxon>Bacillota</taxon>
        <taxon>Clostridia</taxon>
        <taxon>Eubacteriales</taxon>
        <taxon>Oscillospiraceae</taxon>
        <taxon>Merdimmobilis</taxon>
    </lineage>
</organism>
<sequence length="322" mass="37151">MMRKQITGSWFEFCHHNRLEGKYLNPVCRRWTEEQWRTKLREMAELGMRYLVLTFTSLKDDDFSESYFEDGPFPFPSDFVCSDPIGVMLDEADRLDMRVFMSVGFYGIWTHTEENMTSEAVTKRAFDAMRTLYQRYGAHPSFYGWYYPDETCIDPYFSDEFIDYVNRYSAFARTLSPALKTMIAPYGICRLHADEHYVEQLASLDVDIIAYQDEVGVQKTTPEQTGAFYAALRKAHDKAGRAALWADVELFAFEGAVYQSALIPANIDRLTRQIDAICDYVGEILVYEYIGIMNKPGTIACAGHPDSVSYYEDYKKAISENA</sequence>
<dbReference type="RefSeq" id="WP_204446684.1">
    <property type="nucleotide sequence ID" value="NZ_JACJKY010000011.1"/>
</dbReference>
<evidence type="ECO:0000313" key="3">
    <source>
        <dbReference type="Proteomes" id="UP000774750"/>
    </source>
</evidence>
<dbReference type="InterPro" id="IPR027849">
    <property type="entry name" value="DUF4434"/>
</dbReference>
<proteinExistence type="predicted"/>
<dbReference type="Gene3D" id="3.20.20.80">
    <property type="entry name" value="Glycosidases"/>
    <property type="match status" value="1"/>
</dbReference>
<reference evidence="2" key="1">
    <citation type="submission" date="2020-08" db="EMBL/GenBank/DDBJ databases">
        <authorList>
            <person name="Cejkova D."/>
            <person name="Kubasova T."/>
            <person name="Jahodarova E."/>
            <person name="Rychlik I."/>
        </authorList>
    </citation>
    <scope>NUCLEOTIDE SEQUENCE</scope>
    <source>
        <strain evidence="2">An559</strain>
    </source>
</reference>
<evidence type="ECO:0000259" key="1">
    <source>
        <dbReference type="Pfam" id="PF14488"/>
    </source>
</evidence>
<dbReference type="Pfam" id="PF14488">
    <property type="entry name" value="DUF4434"/>
    <property type="match status" value="1"/>
</dbReference>